<evidence type="ECO:0000313" key="1">
    <source>
        <dbReference type="EMBL" id="CEL07556.1"/>
    </source>
</evidence>
<gene>
    <name evidence="1" type="ORF">ASPCAL10713</name>
</gene>
<accession>A0A0U5H1B4</accession>
<name>A0A0U5H1B4_ASPCI</name>
<sequence length="106" mass="11715">MANRVQSRYEQVTDDIKFLGDDATRALLASSEPFLSRRTPTVGERMTSADSEDEIETQLKDYAFTVNGAGYKLNETFSTRAEPCKVIAATLDGDICVLFLSRSLPS</sequence>
<dbReference type="Proteomes" id="UP000054771">
    <property type="component" value="Unassembled WGS sequence"/>
</dbReference>
<keyword evidence="2" id="KW-1185">Reference proteome</keyword>
<organism evidence="1 2">
    <name type="scientific">Aspergillus calidoustus</name>
    <dbReference type="NCBI Taxonomy" id="454130"/>
    <lineage>
        <taxon>Eukaryota</taxon>
        <taxon>Fungi</taxon>
        <taxon>Dikarya</taxon>
        <taxon>Ascomycota</taxon>
        <taxon>Pezizomycotina</taxon>
        <taxon>Eurotiomycetes</taxon>
        <taxon>Eurotiomycetidae</taxon>
        <taxon>Eurotiales</taxon>
        <taxon>Aspergillaceae</taxon>
        <taxon>Aspergillus</taxon>
        <taxon>Aspergillus subgen. Nidulantes</taxon>
    </lineage>
</organism>
<dbReference type="AlphaFoldDB" id="A0A0U5H1B4"/>
<reference evidence="2" key="1">
    <citation type="journal article" date="2016" name="Genome Announc.">
        <title>Draft genome sequences of fungus Aspergillus calidoustus.</title>
        <authorList>
            <person name="Horn F."/>
            <person name="Linde J."/>
            <person name="Mattern D.J."/>
            <person name="Walther G."/>
            <person name="Guthke R."/>
            <person name="Scherlach K."/>
            <person name="Martin K."/>
            <person name="Brakhage A.A."/>
            <person name="Petzke L."/>
            <person name="Valiante V."/>
        </authorList>
    </citation>
    <scope>NUCLEOTIDE SEQUENCE [LARGE SCALE GENOMIC DNA]</scope>
    <source>
        <strain evidence="2">SF006504</strain>
    </source>
</reference>
<proteinExistence type="predicted"/>
<dbReference type="EMBL" id="CDMC01000009">
    <property type="protein sequence ID" value="CEL07556.1"/>
    <property type="molecule type" value="Genomic_DNA"/>
</dbReference>
<protein>
    <submittedName>
        <fullName evidence="1">Uncharacterized protein</fullName>
    </submittedName>
</protein>
<evidence type="ECO:0000313" key="2">
    <source>
        <dbReference type="Proteomes" id="UP000054771"/>
    </source>
</evidence>